<dbReference type="GO" id="GO:0050852">
    <property type="term" value="P:T cell receptor signaling pathway"/>
    <property type="evidence" value="ECO:0007669"/>
    <property type="project" value="TreeGrafter"/>
</dbReference>
<dbReference type="Pfam" id="PF07686">
    <property type="entry name" value="V-set"/>
    <property type="match status" value="1"/>
</dbReference>
<dbReference type="SMART" id="SM00409">
    <property type="entry name" value="IG"/>
    <property type="match status" value="1"/>
</dbReference>
<dbReference type="EMBL" id="JAGKHQ010000015">
    <property type="protein sequence ID" value="KAG7496904.1"/>
    <property type="molecule type" value="Genomic_DNA"/>
</dbReference>
<dbReference type="InterPro" id="IPR050504">
    <property type="entry name" value="IgSF_BTN/MOG"/>
</dbReference>
<evidence type="ECO:0000256" key="5">
    <source>
        <dbReference type="ARBA" id="ARBA00023180"/>
    </source>
</evidence>
<evidence type="ECO:0000256" key="1">
    <source>
        <dbReference type="ARBA" id="ARBA00004370"/>
    </source>
</evidence>
<keyword evidence="6" id="KW-0393">Immunoglobulin domain</keyword>
<dbReference type="GO" id="GO:1903037">
    <property type="term" value="P:regulation of leukocyte cell-cell adhesion"/>
    <property type="evidence" value="ECO:0007669"/>
    <property type="project" value="UniProtKB-ARBA"/>
</dbReference>
<dbReference type="GO" id="GO:0009897">
    <property type="term" value="C:external side of plasma membrane"/>
    <property type="evidence" value="ECO:0007669"/>
    <property type="project" value="TreeGrafter"/>
</dbReference>
<dbReference type="InterPro" id="IPR007110">
    <property type="entry name" value="Ig-like_dom"/>
</dbReference>
<dbReference type="PROSITE" id="PS50835">
    <property type="entry name" value="IG_LIKE"/>
    <property type="match status" value="1"/>
</dbReference>
<evidence type="ECO:0000256" key="2">
    <source>
        <dbReference type="ARBA" id="ARBA00022729"/>
    </source>
</evidence>
<gene>
    <name evidence="9" type="ORF">JOB18_027503</name>
</gene>
<dbReference type="FunFam" id="2.60.40.10:FF:000142">
    <property type="entry name" value="V-set domain-containing T-cell activation inhibitor 1"/>
    <property type="match status" value="1"/>
</dbReference>
<evidence type="ECO:0000313" key="9">
    <source>
        <dbReference type="EMBL" id="KAG7496904.1"/>
    </source>
</evidence>
<comment type="caution">
    <text evidence="9">The sequence shown here is derived from an EMBL/GenBank/DDBJ whole genome shotgun (WGS) entry which is preliminary data.</text>
</comment>
<evidence type="ECO:0000256" key="3">
    <source>
        <dbReference type="ARBA" id="ARBA00023136"/>
    </source>
</evidence>
<keyword evidence="10" id="KW-1185">Reference proteome</keyword>
<dbReference type="InterPro" id="IPR013106">
    <property type="entry name" value="Ig_V-set"/>
</dbReference>
<evidence type="ECO:0000256" key="7">
    <source>
        <dbReference type="SAM" id="Phobius"/>
    </source>
</evidence>
<evidence type="ECO:0000259" key="8">
    <source>
        <dbReference type="PROSITE" id="PS50835"/>
    </source>
</evidence>
<dbReference type="SMART" id="SM00406">
    <property type="entry name" value="IGv"/>
    <property type="match status" value="1"/>
</dbReference>
<protein>
    <submittedName>
        <fullName evidence="9">Myelin-oligodendrocyte glycoprotein-like</fullName>
    </submittedName>
</protein>
<keyword evidence="3 7" id="KW-0472">Membrane</keyword>
<keyword evidence="7" id="KW-1133">Transmembrane helix</keyword>
<dbReference type="AlphaFoldDB" id="A0AAV6QU81"/>
<accession>A0AAV6QU81</accession>
<sequence length="240" mass="26899">MTFAETCPRLPNPSRWTVFFLYFVSRVSWTFPAEGLSRVIGSPKPITAAPGDDVILPCHLEPRVSAQWITLEWTRTDMKPGYVYFRRGGVELRDTKISSYADRAALSADELRRGNMSLSIRNITLADKGMYRCFVPSLKSHVVVQLIVGEKQTWTTAAPLTTRDLQTPDPGVVTDANDVRRRSIIWILPVVSIALLLVTAATVFIVKHKRRRRDDVRNKQTDDAASGLIVAETQSKPFAA</sequence>
<dbReference type="GO" id="GO:0005102">
    <property type="term" value="F:signaling receptor binding"/>
    <property type="evidence" value="ECO:0007669"/>
    <property type="project" value="TreeGrafter"/>
</dbReference>
<dbReference type="PANTHER" id="PTHR24100:SF151">
    <property type="entry name" value="ICOS LIGAND"/>
    <property type="match status" value="1"/>
</dbReference>
<comment type="subcellular location">
    <subcellularLocation>
        <location evidence="1">Membrane</location>
    </subcellularLocation>
</comment>
<name>A0AAV6QU81_SOLSE</name>
<keyword evidence="5" id="KW-0325">Glycoprotein</keyword>
<keyword evidence="4" id="KW-1015">Disulfide bond</keyword>
<proteinExistence type="predicted"/>
<organism evidence="9 10">
    <name type="scientific">Solea senegalensis</name>
    <name type="common">Senegalese sole</name>
    <dbReference type="NCBI Taxonomy" id="28829"/>
    <lineage>
        <taxon>Eukaryota</taxon>
        <taxon>Metazoa</taxon>
        <taxon>Chordata</taxon>
        <taxon>Craniata</taxon>
        <taxon>Vertebrata</taxon>
        <taxon>Euteleostomi</taxon>
        <taxon>Actinopterygii</taxon>
        <taxon>Neopterygii</taxon>
        <taxon>Teleostei</taxon>
        <taxon>Neoteleostei</taxon>
        <taxon>Acanthomorphata</taxon>
        <taxon>Carangaria</taxon>
        <taxon>Pleuronectiformes</taxon>
        <taxon>Pleuronectoidei</taxon>
        <taxon>Soleidae</taxon>
        <taxon>Solea</taxon>
    </lineage>
</organism>
<evidence type="ECO:0000256" key="6">
    <source>
        <dbReference type="ARBA" id="ARBA00023319"/>
    </source>
</evidence>
<keyword evidence="2" id="KW-0732">Signal</keyword>
<keyword evidence="7" id="KW-0812">Transmembrane</keyword>
<dbReference type="InterPro" id="IPR003599">
    <property type="entry name" value="Ig_sub"/>
</dbReference>
<dbReference type="PANTHER" id="PTHR24100">
    <property type="entry name" value="BUTYROPHILIN"/>
    <property type="match status" value="1"/>
</dbReference>
<reference evidence="9 10" key="1">
    <citation type="journal article" date="2021" name="Sci. Rep.">
        <title>Chromosome anchoring in Senegalese sole (Solea senegalensis) reveals sex-associated markers and genome rearrangements in flatfish.</title>
        <authorList>
            <person name="Guerrero-Cozar I."/>
            <person name="Gomez-Garrido J."/>
            <person name="Berbel C."/>
            <person name="Martinez-Blanch J.F."/>
            <person name="Alioto T."/>
            <person name="Claros M.G."/>
            <person name="Gagnaire P.A."/>
            <person name="Manchado M."/>
        </authorList>
    </citation>
    <scope>NUCLEOTIDE SEQUENCE [LARGE SCALE GENOMIC DNA]</scope>
    <source>
        <strain evidence="9">Sse05_10M</strain>
    </source>
</reference>
<dbReference type="Proteomes" id="UP000693946">
    <property type="component" value="Linkage Group LG3"/>
</dbReference>
<evidence type="ECO:0000256" key="4">
    <source>
        <dbReference type="ARBA" id="ARBA00023157"/>
    </source>
</evidence>
<dbReference type="GO" id="GO:0001817">
    <property type="term" value="P:regulation of cytokine production"/>
    <property type="evidence" value="ECO:0007669"/>
    <property type="project" value="TreeGrafter"/>
</dbReference>
<feature type="transmembrane region" description="Helical" evidence="7">
    <location>
        <begin position="184"/>
        <end position="206"/>
    </location>
</feature>
<evidence type="ECO:0000313" key="10">
    <source>
        <dbReference type="Proteomes" id="UP000693946"/>
    </source>
</evidence>
<feature type="domain" description="Ig-like" evidence="8">
    <location>
        <begin position="32"/>
        <end position="145"/>
    </location>
</feature>
<dbReference type="GO" id="GO:0050863">
    <property type="term" value="P:regulation of T cell activation"/>
    <property type="evidence" value="ECO:0007669"/>
    <property type="project" value="UniProtKB-ARBA"/>
</dbReference>